<protein>
    <recommendedName>
        <fullName evidence="3">Right handed beta helix region</fullName>
    </recommendedName>
</protein>
<reference evidence="2" key="1">
    <citation type="submission" date="2017-04" db="EMBL/GenBank/DDBJ databases">
        <authorList>
            <person name="Varghese N."/>
            <person name="Submissions S."/>
        </authorList>
    </citation>
    <scope>NUCLEOTIDE SEQUENCE [LARGE SCALE GENOMIC DNA]</scope>
    <source>
        <strain evidence="2">VKM Ac-2121</strain>
    </source>
</reference>
<sequence>MAVTVAAPPAVADNPARRTESLFNVLQFGDEGLTDEQRLRLGLKYFPDNKVQGTLIISRGLTLTSPVDIDIAWVSLEMTGGAIDCSTITTGPALRFLNSSSSGYPYTRNSYRGLRLTGPGEGTASVGIRFDSPTYPVRGVGFYGLEISDFGTGVEFLNNAYLFNFFSFSITDCGTGASMPSGAANYGENIKFIGGEISACGRGIHNNNSNGNIHVTSTRFEDCGQAVRVEKGGVFLSECEVELGDRAASTKLPPFFTGTSTDAKVQVIGGRLTASSVCTAASFFETQNPSWGCGIVVVNFAIGTARTTTGYLIGGTGNVRLDQVVLEDSPSSASNSGSLLTSPKNNKLIDGSFDLAVVADAFFTAPASTSRTAAGGATLTTSAGKLIVTRTSASSPVVVAFDVPCVAGKVYANSLTVSGGTSSGTFTYSETFIAVIGQPTASIPSAAKSDVRESIQVSMDELKTRLPAALSFTAPSSTRAAPAWATHFRLSLDISRLSVGTVEISDVIVTEV</sequence>
<keyword evidence="2" id="KW-1185">Reference proteome</keyword>
<accession>A0A1X7NAJ7</accession>
<evidence type="ECO:0000313" key="1">
    <source>
        <dbReference type="EMBL" id="SMH34643.1"/>
    </source>
</evidence>
<organism evidence="1 2">
    <name type="scientific">Rathayibacter oskolensis</name>
    <dbReference type="NCBI Taxonomy" id="1891671"/>
    <lineage>
        <taxon>Bacteria</taxon>
        <taxon>Bacillati</taxon>
        <taxon>Actinomycetota</taxon>
        <taxon>Actinomycetes</taxon>
        <taxon>Micrococcales</taxon>
        <taxon>Microbacteriaceae</taxon>
        <taxon>Rathayibacter</taxon>
    </lineage>
</organism>
<proteinExistence type="predicted"/>
<dbReference type="EMBL" id="FXBM01000001">
    <property type="protein sequence ID" value="SMH34643.1"/>
    <property type="molecule type" value="Genomic_DNA"/>
</dbReference>
<gene>
    <name evidence="1" type="ORF">SAMN06295885_1016</name>
</gene>
<dbReference type="AlphaFoldDB" id="A0A1X7NAJ7"/>
<dbReference type="Proteomes" id="UP000193711">
    <property type="component" value="Unassembled WGS sequence"/>
</dbReference>
<name>A0A1X7NAJ7_9MICO</name>
<evidence type="ECO:0000313" key="2">
    <source>
        <dbReference type="Proteomes" id="UP000193711"/>
    </source>
</evidence>
<dbReference type="STRING" id="1891671.SAMN06295885_1016"/>
<evidence type="ECO:0008006" key="3">
    <source>
        <dbReference type="Google" id="ProtNLM"/>
    </source>
</evidence>